<name>A0A5C4XRV4_9HYPH</name>
<protein>
    <submittedName>
        <fullName evidence="1">Uncharacterized protein</fullName>
    </submittedName>
</protein>
<proteinExistence type="predicted"/>
<accession>A0A5C4XRV4</accession>
<dbReference type="AlphaFoldDB" id="A0A5C4XRV4"/>
<organism evidence="1 2">
    <name type="scientific">Aliirhizobium smilacinae</name>
    <dbReference type="NCBI Taxonomy" id="1395944"/>
    <lineage>
        <taxon>Bacteria</taxon>
        <taxon>Pseudomonadati</taxon>
        <taxon>Pseudomonadota</taxon>
        <taxon>Alphaproteobacteria</taxon>
        <taxon>Hyphomicrobiales</taxon>
        <taxon>Rhizobiaceae</taxon>
        <taxon>Aliirhizobium</taxon>
    </lineage>
</organism>
<sequence>MASISMKLATGGGVRNPNFDEMKPRLEQYLRGKGYQIAGSLRFADLNGIAAMKSDCLLYLVPIAHQGWNEATVLQQTQSDQEVYFLYEGTATKAIQPRLSPMLGYYSSKFLSYLGLKHYGYAPMLAAVTTGSCDMNSEAWADAPTVSFPRLSFFDS</sequence>
<evidence type="ECO:0000313" key="2">
    <source>
        <dbReference type="Proteomes" id="UP000311605"/>
    </source>
</evidence>
<comment type="caution">
    <text evidence="1">The sequence shown here is derived from an EMBL/GenBank/DDBJ whole genome shotgun (WGS) entry which is preliminary data.</text>
</comment>
<dbReference type="Proteomes" id="UP000311605">
    <property type="component" value="Unassembled WGS sequence"/>
</dbReference>
<dbReference type="EMBL" id="VDMN01000001">
    <property type="protein sequence ID" value="TNM65324.1"/>
    <property type="molecule type" value="Genomic_DNA"/>
</dbReference>
<reference evidence="1 2" key="1">
    <citation type="submission" date="2019-06" db="EMBL/GenBank/DDBJ databases">
        <title>The draft genome of Rhizobium smilacinae PTYR-5.</title>
        <authorList>
            <person name="Liu L."/>
            <person name="Li L."/>
            <person name="Zhang X."/>
        </authorList>
    </citation>
    <scope>NUCLEOTIDE SEQUENCE [LARGE SCALE GENOMIC DNA]</scope>
    <source>
        <strain evidence="1 2">PTYR-5</strain>
    </source>
</reference>
<keyword evidence="2" id="KW-1185">Reference proteome</keyword>
<dbReference type="RefSeq" id="WP_139672827.1">
    <property type="nucleotide sequence ID" value="NZ_VDMN01000001.1"/>
</dbReference>
<evidence type="ECO:0000313" key="1">
    <source>
        <dbReference type="EMBL" id="TNM65324.1"/>
    </source>
</evidence>
<gene>
    <name evidence="1" type="ORF">FHP24_03340</name>
</gene>